<keyword evidence="2" id="KW-1185">Reference proteome</keyword>
<name>A0A4D7AZ95_9HYPH</name>
<dbReference type="AlphaFoldDB" id="A0A4D7AZ95"/>
<evidence type="ECO:0000313" key="2">
    <source>
        <dbReference type="Proteomes" id="UP000298781"/>
    </source>
</evidence>
<gene>
    <name evidence="1" type="ORF">E8M01_21990</name>
</gene>
<reference evidence="1 2" key="1">
    <citation type="submission" date="2019-04" db="EMBL/GenBank/DDBJ databases">
        <title>Phreatobacter aquaticus sp. nov.</title>
        <authorList>
            <person name="Choi A."/>
        </authorList>
    </citation>
    <scope>NUCLEOTIDE SEQUENCE [LARGE SCALE GENOMIC DNA]</scope>
    <source>
        <strain evidence="1 2">KCTC 52518</strain>
    </source>
</reference>
<dbReference type="OrthoDB" id="8480314at2"/>
<proteinExistence type="predicted"/>
<dbReference type="EMBL" id="CP039690">
    <property type="protein sequence ID" value="QCI66669.1"/>
    <property type="molecule type" value="Genomic_DNA"/>
</dbReference>
<evidence type="ECO:0000313" key="1">
    <source>
        <dbReference type="EMBL" id="QCI66669.1"/>
    </source>
</evidence>
<dbReference type="RefSeq" id="WP_136962110.1">
    <property type="nucleotide sequence ID" value="NZ_CP039690.1"/>
</dbReference>
<dbReference type="Proteomes" id="UP000298781">
    <property type="component" value="Chromosome"/>
</dbReference>
<accession>A0A4D7AZ95</accession>
<dbReference type="KEGG" id="pstg:E8M01_21990"/>
<sequence length="92" mass="10427">MMQSHAGPVELDLMDAPPAQARRPWGVILAKPDQGSGAEARLEARVTMYPDRSRFFVAYPNGREDILSPVQFVALVLELKRSGRFLFDRKQR</sequence>
<protein>
    <submittedName>
        <fullName evidence="1">Uncharacterized protein</fullName>
    </submittedName>
</protein>
<organism evidence="1 2">
    <name type="scientific">Phreatobacter stygius</name>
    <dbReference type="NCBI Taxonomy" id="1940610"/>
    <lineage>
        <taxon>Bacteria</taxon>
        <taxon>Pseudomonadati</taxon>
        <taxon>Pseudomonadota</taxon>
        <taxon>Alphaproteobacteria</taxon>
        <taxon>Hyphomicrobiales</taxon>
        <taxon>Phreatobacteraceae</taxon>
        <taxon>Phreatobacter</taxon>
    </lineage>
</organism>